<dbReference type="EC" id="2.7.13.3" evidence="3"/>
<dbReference type="OrthoDB" id="8583694at2"/>
<comment type="subcellular location">
    <subcellularLocation>
        <location evidence="2">Membrane</location>
    </subcellularLocation>
</comment>
<dbReference type="InterPro" id="IPR004358">
    <property type="entry name" value="Sig_transdc_His_kin-like_C"/>
</dbReference>
<keyword evidence="7" id="KW-0418">Kinase</keyword>
<evidence type="ECO:0000256" key="5">
    <source>
        <dbReference type="ARBA" id="ARBA00022679"/>
    </source>
</evidence>
<keyword evidence="10 11" id="KW-0472">Membrane</keyword>
<dbReference type="InterPro" id="IPR036097">
    <property type="entry name" value="HisK_dim/P_sf"/>
</dbReference>
<dbReference type="InterPro" id="IPR003660">
    <property type="entry name" value="HAMP_dom"/>
</dbReference>
<dbReference type="Pfam" id="PF02518">
    <property type="entry name" value="HATPase_c"/>
    <property type="match status" value="1"/>
</dbReference>
<evidence type="ECO:0000256" key="11">
    <source>
        <dbReference type="SAM" id="Phobius"/>
    </source>
</evidence>
<gene>
    <name evidence="14" type="ORF">GM658_19610</name>
</gene>
<feature type="domain" description="HAMP" evidence="13">
    <location>
        <begin position="176"/>
        <end position="228"/>
    </location>
</feature>
<keyword evidence="8 11" id="KW-1133">Transmembrane helix</keyword>
<feature type="domain" description="Histidine kinase" evidence="12">
    <location>
        <begin position="236"/>
        <end position="446"/>
    </location>
</feature>
<dbReference type="PROSITE" id="PS50109">
    <property type="entry name" value="HIS_KIN"/>
    <property type="match status" value="1"/>
</dbReference>
<dbReference type="InterPro" id="IPR036890">
    <property type="entry name" value="HATPase_C_sf"/>
</dbReference>
<feature type="transmembrane region" description="Helical" evidence="11">
    <location>
        <begin position="151"/>
        <end position="173"/>
    </location>
</feature>
<dbReference type="InterPro" id="IPR003661">
    <property type="entry name" value="HisK_dim/P_dom"/>
</dbReference>
<dbReference type="PANTHER" id="PTHR45436">
    <property type="entry name" value="SENSOR HISTIDINE KINASE YKOH"/>
    <property type="match status" value="1"/>
</dbReference>
<evidence type="ECO:0000256" key="8">
    <source>
        <dbReference type="ARBA" id="ARBA00022989"/>
    </source>
</evidence>
<keyword evidence="5" id="KW-0808">Transferase</keyword>
<evidence type="ECO:0000313" key="15">
    <source>
        <dbReference type="Proteomes" id="UP000472320"/>
    </source>
</evidence>
<dbReference type="EMBL" id="WNKX01000016">
    <property type="protein sequence ID" value="MTW12818.1"/>
    <property type="molecule type" value="Genomic_DNA"/>
</dbReference>
<evidence type="ECO:0000256" key="4">
    <source>
        <dbReference type="ARBA" id="ARBA00022553"/>
    </source>
</evidence>
<keyword evidence="15" id="KW-1185">Reference proteome</keyword>
<dbReference type="CDD" id="cd00082">
    <property type="entry name" value="HisKA"/>
    <property type="match status" value="1"/>
</dbReference>
<proteinExistence type="predicted"/>
<dbReference type="InterPro" id="IPR003594">
    <property type="entry name" value="HATPase_dom"/>
</dbReference>
<feature type="transmembrane region" description="Helical" evidence="11">
    <location>
        <begin position="12"/>
        <end position="33"/>
    </location>
</feature>
<dbReference type="CDD" id="cd00075">
    <property type="entry name" value="HATPase"/>
    <property type="match status" value="1"/>
</dbReference>
<dbReference type="InterPro" id="IPR005467">
    <property type="entry name" value="His_kinase_dom"/>
</dbReference>
<sequence length="446" mass="48040">MGSIRLRLLKWLIVPVLLLNLAGVALNYAIAWIPAQIAFDQSLSDAATMLGARVGESDGRLVLDLPQMAEYALRDDDLDRVYFSVRDGQGRLVAGDLELPVLPARAAAPATDGVVNGEAVRMVAQPVLVGQQQGLVIVAKTLRKRGQARAAILRAMLPLAALFTLASVGFVWFSVSGGLSPLNRVRTGIQARSSDDLSPIASAEVPLEVKPVVHAFNGLLERVREGAQAQQDFLANVAHQLRTPLAGLRTQIELLSAQECKPEAASSLAMMRDSTERMIRQVNQLLSFARAEPGPLRKTHMEPLALDQLLEESIQHFVEQALRKDIDLGFDLQPTMVQGDRFLLRDLVDNLVDNAIRYTPPKGTVTVSCFPHLDGGMLTVEDSGPGIAPAKRSAVFKRFQRLDSKTTGSGLGLAIVRDIAVAHGASVAIDTPASGQGALFSVYFPA</sequence>
<protein>
    <recommendedName>
        <fullName evidence="3">histidine kinase</fullName>
        <ecNumber evidence="3">2.7.13.3</ecNumber>
    </recommendedName>
</protein>
<keyword evidence="6 11" id="KW-0812">Transmembrane</keyword>
<evidence type="ECO:0000256" key="1">
    <source>
        <dbReference type="ARBA" id="ARBA00000085"/>
    </source>
</evidence>
<dbReference type="AlphaFoldDB" id="A0A6L6QK09"/>
<dbReference type="InterPro" id="IPR013727">
    <property type="entry name" value="2CSK_N"/>
</dbReference>
<evidence type="ECO:0000256" key="7">
    <source>
        <dbReference type="ARBA" id="ARBA00022777"/>
    </source>
</evidence>
<keyword evidence="9" id="KW-0902">Two-component regulatory system</keyword>
<dbReference type="GO" id="GO:0000155">
    <property type="term" value="F:phosphorelay sensor kinase activity"/>
    <property type="evidence" value="ECO:0007669"/>
    <property type="project" value="InterPro"/>
</dbReference>
<keyword evidence="4" id="KW-0597">Phosphoprotein</keyword>
<organism evidence="14 15">
    <name type="scientific">Massilia eburnea</name>
    <dbReference type="NCBI Taxonomy" id="1776165"/>
    <lineage>
        <taxon>Bacteria</taxon>
        <taxon>Pseudomonadati</taxon>
        <taxon>Pseudomonadota</taxon>
        <taxon>Betaproteobacteria</taxon>
        <taxon>Burkholderiales</taxon>
        <taxon>Oxalobacteraceae</taxon>
        <taxon>Telluria group</taxon>
        <taxon>Massilia</taxon>
    </lineage>
</organism>
<evidence type="ECO:0000256" key="10">
    <source>
        <dbReference type="ARBA" id="ARBA00023136"/>
    </source>
</evidence>
<accession>A0A6L6QK09</accession>
<dbReference type="PRINTS" id="PR00344">
    <property type="entry name" value="BCTRLSENSOR"/>
</dbReference>
<dbReference type="Gene3D" id="1.10.287.130">
    <property type="match status" value="1"/>
</dbReference>
<evidence type="ECO:0000256" key="6">
    <source>
        <dbReference type="ARBA" id="ARBA00022692"/>
    </source>
</evidence>
<dbReference type="SMART" id="SM00387">
    <property type="entry name" value="HATPase_c"/>
    <property type="match status" value="1"/>
</dbReference>
<comment type="catalytic activity">
    <reaction evidence="1">
        <text>ATP + protein L-histidine = ADP + protein N-phospho-L-histidine.</text>
        <dbReference type="EC" id="2.7.13.3"/>
    </reaction>
</comment>
<evidence type="ECO:0000256" key="3">
    <source>
        <dbReference type="ARBA" id="ARBA00012438"/>
    </source>
</evidence>
<dbReference type="Proteomes" id="UP000472320">
    <property type="component" value="Unassembled WGS sequence"/>
</dbReference>
<dbReference type="GO" id="GO:0005886">
    <property type="term" value="C:plasma membrane"/>
    <property type="evidence" value="ECO:0007669"/>
    <property type="project" value="TreeGrafter"/>
</dbReference>
<evidence type="ECO:0000256" key="2">
    <source>
        <dbReference type="ARBA" id="ARBA00004370"/>
    </source>
</evidence>
<dbReference type="Gene3D" id="3.30.565.10">
    <property type="entry name" value="Histidine kinase-like ATPase, C-terminal domain"/>
    <property type="match status" value="1"/>
</dbReference>
<dbReference type="SMART" id="SM00388">
    <property type="entry name" value="HisKA"/>
    <property type="match status" value="1"/>
</dbReference>
<reference evidence="14 15" key="1">
    <citation type="submission" date="2019-11" db="EMBL/GenBank/DDBJ databases">
        <title>Type strains purchased from KCTC, JCM and DSMZ.</title>
        <authorList>
            <person name="Lu H."/>
        </authorList>
    </citation>
    <scope>NUCLEOTIDE SEQUENCE [LARGE SCALE GENOMIC DNA]</scope>
    <source>
        <strain evidence="14 15">JCM 31587</strain>
    </source>
</reference>
<dbReference type="Pfam" id="PF08521">
    <property type="entry name" value="2CSK_N"/>
    <property type="match status" value="1"/>
</dbReference>
<dbReference type="PROSITE" id="PS50885">
    <property type="entry name" value="HAMP"/>
    <property type="match status" value="1"/>
</dbReference>
<evidence type="ECO:0000259" key="12">
    <source>
        <dbReference type="PROSITE" id="PS50109"/>
    </source>
</evidence>
<dbReference type="RefSeq" id="WP_155455753.1">
    <property type="nucleotide sequence ID" value="NZ_WNKX01000016.1"/>
</dbReference>
<comment type="caution">
    <text evidence="14">The sequence shown here is derived from an EMBL/GenBank/DDBJ whole genome shotgun (WGS) entry which is preliminary data.</text>
</comment>
<evidence type="ECO:0000259" key="13">
    <source>
        <dbReference type="PROSITE" id="PS50885"/>
    </source>
</evidence>
<evidence type="ECO:0000256" key="9">
    <source>
        <dbReference type="ARBA" id="ARBA00023012"/>
    </source>
</evidence>
<name>A0A6L6QK09_9BURK</name>
<evidence type="ECO:0000313" key="14">
    <source>
        <dbReference type="EMBL" id="MTW12818.1"/>
    </source>
</evidence>
<dbReference type="InterPro" id="IPR050428">
    <property type="entry name" value="TCS_sensor_his_kinase"/>
</dbReference>
<dbReference type="SUPFAM" id="SSF47384">
    <property type="entry name" value="Homodimeric domain of signal transducing histidine kinase"/>
    <property type="match status" value="1"/>
</dbReference>
<dbReference type="SUPFAM" id="SSF55874">
    <property type="entry name" value="ATPase domain of HSP90 chaperone/DNA topoisomerase II/histidine kinase"/>
    <property type="match status" value="1"/>
</dbReference>
<dbReference type="PANTHER" id="PTHR45436:SF1">
    <property type="entry name" value="SENSOR PROTEIN QSEC"/>
    <property type="match status" value="1"/>
</dbReference>
<dbReference type="Pfam" id="PF00512">
    <property type="entry name" value="HisKA"/>
    <property type="match status" value="1"/>
</dbReference>